<evidence type="ECO:0000259" key="4">
    <source>
        <dbReference type="Pfam" id="PF00150"/>
    </source>
</evidence>
<dbReference type="EMBL" id="AEUD01000015">
    <property type="protein sequence ID" value="EGD53959.1"/>
    <property type="molecule type" value="Genomic_DNA"/>
</dbReference>
<keyword evidence="3" id="KW-0812">Transmembrane</keyword>
<proteinExistence type="predicted"/>
<evidence type="ECO:0000256" key="1">
    <source>
        <dbReference type="ARBA" id="ARBA00022801"/>
    </source>
</evidence>
<feature type="transmembrane region" description="Helical" evidence="3">
    <location>
        <begin position="80"/>
        <end position="101"/>
    </location>
</feature>
<dbReference type="Proteomes" id="UP000035065">
    <property type="component" value="Unassembled WGS sequence"/>
</dbReference>
<dbReference type="AlphaFoldDB" id="F1YMM4"/>
<keyword evidence="3" id="KW-0472">Membrane</keyword>
<dbReference type="eggNOG" id="COG2730">
    <property type="taxonomic scope" value="Bacteria"/>
</dbReference>
<feature type="transmembrane region" description="Helical" evidence="3">
    <location>
        <begin position="155"/>
        <end position="175"/>
    </location>
</feature>
<dbReference type="InterPro" id="IPR013780">
    <property type="entry name" value="Glyco_hydro_b"/>
</dbReference>
<keyword evidence="6" id="KW-1185">Reference proteome</keyword>
<evidence type="ECO:0000256" key="2">
    <source>
        <dbReference type="ARBA" id="ARBA00023295"/>
    </source>
</evidence>
<dbReference type="PANTHER" id="PTHR31308">
    <property type="match status" value="1"/>
</dbReference>
<dbReference type="RefSeq" id="WP_009680366.1">
    <property type="nucleotide sequence ID" value="NZ_AEUD01000015.1"/>
</dbReference>
<feature type="transmembrane region" description="Helical" evidence="3">
    <location>
        <begin position="239"/>
        <end position="262"/>
    </location>
</feature>
<dbReference type="PANTHER" id="PTHR31308:SF3">
    <property type="entry name" value="ENDOGLYCOCERAMIDASE"/>
    <property type="match status" value="1"/>
</dbReference>
<feature type="transmembrane region" description="Helical" evidence="3">
    <location>
        <begin position="317"/>
        <end position="341"/>
    </location>
</feature>
<dbReference type="STRING" id="644548.SCNU_15849"/>
<dbReference type="OrthoDB" id="4771662at2"/>
<dbReference type="SUPFAM" id="SSF51445">
    <property type="entry name" value="(Trans)glycosidases"/>
    <property type="match status" value="1"/>
</dbReference>
<dbReference type="InterPro" id="IPR017853">
    <property type="entry name" value="GH"/>
</dbReference>
<feature type="transmembrane region" description="Helical" evidence="3">
    <location>
        <begin position="190"/>
        <end position="212"/>
    </location>
</feature>
<evidence type="ECO:0000256" key="3">
    <source>
        <dbReference type="SAM" id="Phobius"/>
    </source>
</evidence>
<feature type="transmembrane region" description="Helical" evidence="3">
    <location>
        <begin position="282"/>
        <end position="305"/>
    </location>
</feature>
<dbReference type="Gene3D" id="3.20.20.80">
    <property type="entry name" value="Glycosidases"/>
    <property type="match status" value="1"/>
</dbReference>
<feature type="transmembrane region" description="Helical" evidence="3">
    <location>
        <begin position="50"/>
        <end position="68"/>
    </location>
</feature>
<accession>F1YMM4</accession>
<reference evidence="5 6" key="1">
    <citation type="journal article" date="2011" name="J. Bacteriol.">
        <title>Draft Genome Sequence of Gordonia neofelifaecis NRRL B-59395, a Cholesterol-Degrading Actinomycete.</title>
        <authorList>
            <person name="Ge F."/>
            <person name="Li W."/>
            <person name="Chen G."/>
            <person name="Liu Y."/>
            <person name="Zhang G."/>
            <person name="Yong B."/>
            <person name="Wang Q."/>
            <person name="Wang N."/>
            <person name="Huang Z."/>
            <person name="Li W."/>
            <person name="Wang J."/>
            <person name="Wu C."/>
            <person name="Xie Q."/>
            <person name="Liu G."/>
        </authorList>
    </citation>
    <scope>NUCLEOTIDE SEQUENCE [LARGE SCALE GENOMIC DNA]</scope>
    <source>
        <strain evidence="5 6">NRRL B-59395</strain>
    </source>
</reference>
<dbReference type="Pfam" id="PF00150">
    <property type="entry name" value="Cellulase"/>
    <property type="match status" value="1"/>
</dbReference>
<feature type="transmembrane region" description="Helical" evidence="3">
    <location>
        <begin position="113"/>
        <end position="134"/>
    </location>
</feature>
<gene>
    <name evidence="5" type="ORF">SCNU_15849</name>
</gene>
<organism evidence="5 6">
    <name type="scientific">Gordonia neofelifaecis NRRL B-59395</name>
    <dbReference type="NCBI Taxonomy" id="644548"/>
    <lineage>
        <taxon>Bacteria</taxon>
        <taxon>Bacillati</taxon>
        <taxon>Actinomycetota</taxon>
        <taxon>Actinomycetes</taxon>
        <taxon>Mycobacteriales</taxon>
        <taxon>Gordoniaceae</taxon>
        <taxon>Gordonia</taxon>
    </lineage>
</organism>
<keyword evidence="2 5" id="KW-0326">Glycosidase</keyword>
<dbReference type="GO" id="GO:0004553">
    <property type="term" value="F:hydrolase activity, hydrolyzing O-glycosyl compounds"/>
    <property type="evidence" value="ECO:0007669"/>
    <property type="project" value="InterPro"/>
</dbReference>
<evidence type="ECO:0000313" key="6">
    <source>
        <dbReference type="Proteomes" id="UP000035065"/>
    </source>
</evidence>
<sequence>MNRELLMRRSTVATVALALVIGLGAALDPVGLITVVGWSGARIWPVEGVWQGAPFLLLLPIALVGTWWTVHVFDDGRRRFAPAFAGTLIALLIGKFVTALVSVGELRTAAWSVGYSVGKAAVAAVVVGAVVVAVCRRDRIGAPVEEAPYRVRPDWLGSGLFAVIAVPLAGLWWTGATYSSAMPAPNPARGWWAVVFGVGVLWAGTAAAGWWMRRGAAETRQSGSGRAGSDQAPQQRFLIGWYAAIGGGAVLGLCATVVGLFAGDGFGGAGAGSDLWPVLSGYIRIADGIAYGACLGWVAGLAALLPAPLRGHRADEAGAGVITAGESVLALIAVIAVGVVVPTAVHSAPHRSADGPPATATPVTAVDDHSLLPLRVRDGSIADTADREVLLRGVNVNQLVDFYAARPNVPATRPLTDADFAAISDLGFTVVRLNLSWSALEPERGRLDPQYLGRIRTSVDQAAAHGVYTVLDMHQDGWWNGAASPGTRCRPGTSPMWGFDGAPGWATITDGAPRCEFNGRDMSPAGDRAFNHFWYNSDGIRDALAHTWGLLAHEFADEPAVAGFDLLNEPGFGESAPLTSSLLLGRFYASAIREIRAAGADQIVFVEPSILWSGLAFDGGPSPDFTDDANIVFSPHLYAQSITMDASLGIGPLVSIERGFRLADRVAAEYGAPVWSGEYGYWGDTAEDMLQRFAREQDRRHQGGAYWVWKQACGDPQNGIGPIGDALMPQDCRTGGDAPPKSALLKILTRAYPQAAPGTITSLHADGADMELTGRAGPGTCRIRVWIPGTATPTIQSSGLSDQRLTAHGTGTLLTGCVRGDYRITTAG</sequence>
<dbReference type="GO" id="GO:0000272">
    <property type="term" value="P:polysaccharide catabolic process"/>
    <property type="evidence" value="ECO:0007669"/>
    <property type="project" value="InterPro"/>
</dbReference>
<dbReference type="Gene3D" id="2.60.40.1180">
    <property type="entry name" value="Golgi alpha-mannosidase II"/>
    <property type="match status" value="1"/>
</dbReference>
<keyword evidence="3" id="KW-1133">Transmembrane helix</keyword>
<protein>
    <submittedName>
        <fullName evidence="5">Glycosidase</fullName>
    </submittedName>
</protein>
<evidence type="ECO:0000313" key="5">
    <source>
        <dbReference type="EMBL" id="EGD53959.1"/>
    </source>
</evidence>
<name>F1YMM4_9ACTN</name>
<dbReference type="InterPro" id="IPR001547">
    <property type="entry name" value="Glyco_hydro_5"/>
</dbReference>
<dbReference type="InterPro" id="IPR052066">
    <property type="entry name" value="Glycosphingolipid_Hydrolases"/>
</dbReference>
<feature type="domain" description="Glycoside hydrolase family 5" evidence="4">
    <location>
        <begin position="415"/>
        <end position="711"/>
    </location>
</feature>
<keyword evidence="1" id="KW-0378">Hydrolase</keyword>
<comment type="caution">
    <text evidence="5">The sequence shown here is derived from an EMBL/GenBank/DDBJ whole genome shotgun (WGS) entry which is preliminary data.</text>
</comment>